<sequence length="680" mass="73957">MREDSHRSGRAMQKCAISDTAAKRKASLSGAGRLNRRYFLLSSAGVAISGCVAAAPRSFSADPAVRRAWEWPVYGATNAATKYSPLAGIHGGNFNELKIAWEWRSPDEAIISDNPDFRPGEFQATPIMVDGRLFVSTAMSQVCAIDPETGRTLWVHDPGTWRNGYPTSKGFQHRGVAYWRREGDARVFIATGDNRLIALKAEDGAPVASFGEGGEVDLRVSGRRKPVEARPADLFGTTSPPLIVGDTVVVGQYIHDRVVKDEMPPGDVRGFDAYTGSLKWVFNIIPGPGEPGSETWRNGLARGAGNANVWAPMSADDEAGIVYLPTSCPTNNFFGGDRPGDNLFANSIVALDAETGERLWHFQIVHHDIWDYDLPCAPILMDIHVEGRPRKAVAQLTKQGYCFVFDRITGEPVWPIEEKPVPQTKLAAEWTSPTQPAPAKPPPFERQGLTRDDLIDFTPELRAEAEEIFSRLDAGPLFTPLGPEPTVVLPSWVGGANWWGGAFDPETARLFVPSISVPVAMALDEDGRRIDSGEGVHEIAGRTTVIRGPQGMSLLKPPYGRITAFDMNEGEIDWTRPNGPGAMDADKYAPFNTGWLGTTARTGPLVTPTALFMGEGPHHRQARKVLRAYEKASGDVLGEVPLPDNTLGPPMTYAVDGRQYIVCGMGFRGSPHRLVALALA</sequence>
<evidence type="ECO:0000259" key="5">
    <source>
        <dbReference type="Pfam" id="PF01011"/>
    </source>
</evidence>
<dbReference type="Gene3D" id="2.140.10.10">
    <property type="entry name" value="Quinoprotein alcohol dehydrogenase-like superfamily"/>
    <property type="match status" value="1"/>
</dbReference>
<dbReference type="InterPro" id="IPR011047">
    <property type="entry name" value="Quinoprotein_ADH-like_sf"/>
</dbReference>
<dbReference type="PANTHER" id="PTHR32303:SF4">
    <property type="entry name" value="QUINOPROTEIN GLUCOSE DEHYDROGENASE"/>
    <property type="match status" value="1"/>
</dbReference>
<comment type="similarity">
    <text evidence="2">Belongs to the bacterial PQQ dehydrogenase family.</text>
</comment>
<proteinExistence type="inferred from homology"/>
<feature type="domain" description="Pyrrolo-quinoline quinone repeat" evidence="5">
    <location>
        <begin position="71"/>
        <end position="661"/>
    </location>
</feature>
<keyword evidence="3" id="KW-0560">Oxidoreductase</keyword>
<protein>
    <submittedName>
        <fullName evidence="6">Pyrroloquinoline quinone-dependent dehydrogenase</fullName>
    </submittedName>
</protein>
<gene>
    <name evidence="6" type="ORF">CW354_18840</name>
</gene>
<dbReference type="Pfam" id="PF01011">
    <property type="entry name" value="PQQ"/>
    <property type="match status" value="1"/>
</dbReference>
<evidence type="ECO:0000313" key="7">
    <source>
        <dbReference type="Proteomes" id="UP000239504"/>
    </source>
</evidence>
<feature type="region of interest" description="Disordered" evidence="4">
    <location>
        <begin position="430"/>
        <end position="449"/>
    </location>
</feature>
<evidence type="ECO:0000256" key="3">
    <source>
        <dbReference type="ARBA" id="ARBA00023002"/>
    </source>
</evidence>
<dbReference type="OrthoDB" id="9794322at2"/>
<evidence type="ECO:0000256" key="1">
    <source>
        <dbReference type="ARBA" id="ARBA00001931"/>
    </source>
</evidence>
<accession>A0A2S7K1K7</accession>
<dbReference type="AlphaFoldDB" id="A0A2S7K1K7"/>
<comment type="caution">
    <text evidence="6">The sequence shown here is derived from an EMBL/GenBank/DDBJ whole genome shotgun (WGS) entry which is preliminary data.</text>
</comment>
<comment type="cofactor">
    <cofactor evidence="1">
        <name>pyrroloquinoline quinone</name>
        <dbReference type="ChEBI" id="CHEBI:58442"/>
    </cofactor>
</comment>
<dbReference type="InterPro" id="IPR018391">
    <property type="entry name" value="PQQ_b-propeller_rpt"/>
</dbReference>
<evidence type="ECO:0000256" key="4">
    <source>
        <dbReference type="SAM" id="MobiDB-lite"/>
    </source>
</evidence>
<dbReference type="PANTHER" id="PTHR32303">
    <property type="entry name" value="QUINOPROTEIN ALCOHOL DEHYDROGENASE (CYTOCHROME C)"/>
    <property type="match status" value="1"/>
</dbReference>
<feature type="compositionally biased region" description="Pro residues" evidence="4">
    <location>
        <begin position="435"/>
        <end position="444"/>
    </location>
</feature>
<dbReference type="SUPFAM" id="SSF50998">
    <property type="entry name" value="Quinoprotein alcohol dehydrogenase-like"/>
    <property type="match status" value="1"/>
</dbReference>
<name>A0A2S7K1K7_9PROT</name>
<reference evidence="6 7" key="1">
    <citation type="submission" date="2017-12" db="EMBL/GenBank/DDBJ databases">
        <authorList>
            <person name="Hurst M.R.H."/>
        </authorList>
    </citation>
    <scope>NUCLEOTIDE SEQUENCE [LARGE SCALE GENOMIC DNA]</scope>
    <source>
        <strain evidence="6 7">SY-3-19</strain>
    </source>
</reference>
<dbReference type="Proteomes" id="UP000239504">
    <property type="component" value="Unassembled WGS sequence"/>
</dbReference>
<dbReference type="InterPro" id="IPR002372">
    <property type="entry name" value="PQQ_rpt_dom"/>
</dbReference>
<dbReference type="GO" id="GO:0008876">
    <property type="term" value="F:quinoprotein glucose dehydrogenase activity"/>
    <property type="evidence" value="ECO:0007669"/>
    <property type="project" value="TreeGrafter"/>
</dbReference>
<evidence type="ECO:0000313" key="6">
    <source>
        <dbReference type="EMBL" id="PQA86389.1"/>
    </source>
</evidence>
<organism evidence="6 7">
    <name type="scientific">Hyphococcus luteus</name>
    <dbReference type="NCBI Taxonomy" id="2058213"/>
    <lineage>
        <taxon>Bacteria</taxon>
        <taxon>Pseudomonadati</taxon>
        <taxon>Pseudomonadota</taxon>
        <taxon>Alphaproteobacteria</taxon>
        <taxon>Parvularculales</taxon>
        <taxon>Parvularculaceae</taxon>
        <taxon>Hyphococcus</taxon>
    </lineage>
</organism>
<dbReference type="EMBL" id="PJCH01000015">
    <property type="protein sequence ID" value="PQA86389.1"/>
    <property type="molecule type" value="Genomic_DNA"/>
</dbReference>
<evidence type="ECO:0000256" key="2">
    <source>
        <dbReference type="ARBA" id="ARBA00008156"/>
    </source>
</evidence>
<keyword evidence="7" id="KW-1185">Reference proteome</keyword>
<dbReference type="SMART" id="SM00564">
    <property type="entry name" value="PQQ"/>
    <property type="match status" value="5"/>
</dbReference>